<proteinExistence type="inferred from homology"/>
<comment type="similarity">
    <text evidence="2">Belongs to the BORCS5 family.</text>
</comment>
<keyword evidence="5" id="KW-0458">Lysosome</keyword>
<evidence type="ECO:0000313" key="8">
    <source>
        <dbReference type="EMBL" id="CAI8049427.1"/>
    </source>
</evidence>
<evidence type="ECO:0000256" key="2">
    <source>
        <dbReference type="ARBA" id="ARBA00010235"/>
    </source>
</evidence>
<protein>
    <recommendedName>
        <fullName evidence="3">BLOC-1-related complex subunit 5</fullName>
    </recommendedName>
</protein>
<keyword evidence="9" id="KW-1185">Reference proteome</keyword>
<evidence type="ECO:0000256" key="6">
    <source>
        <dbReference type="ARBA" id="ARBA00023288"/>
    </source>
</evidence>
<name>A0AA35TK68_GEOBA</name>
<dbReference type="Proteomes" id="UP001174909">
    <property type="component" value="Unassembled WGS sequence"/>
</dbReference>
<feature type="region of interest" description="Disordered" evidence="7">
    <location>
        <begin position="210"/>
        <end position="231"/>
    </location>
</feature>
<evidence type="ECO:0000256" key="4">
    <source>
        <dbReference type="ARBA" id="ARBA00023136"/>
    </source>
</evidence>
<feature type="region of interest" description="Disordered" evidence="7">
    <location>
        <begin position="1"/>
        <end position="62"/>
    </location>
</feature>
<dbReference type="PANTHER" id="PTHR31634:SF2">
    <property type="entry name" value="BLOC-1-RELATED COMPLEX SUBUNIT 5"/>
    <property type="match status" value="1"/>
</dbReference>
<keyword evidence="4" id="KW-0472">Membrane</keyword>
<evidence type="ECO:0000256" key="1">
    <source>
        <dbReference type="ARBA" id="ARBA00004122"/>
    </source>
</evidence>
<feature type="compositionally biased region" description="Low complexity" evidence="7">
    <location>
        <begin position="1"/>
        <end position="17"/>
    </location>
</feature>
<comment type="subcellular location">
    <subcellularLocation>
        <location evidence="1">Lysosome membrane</location>
        <topology evidence="1">Lipid-anchor</topology>
        <orientation evidence="1">Cytoplasmic side</orientation>
    </subcellularLocation>
</comment>
<accession>A0AA35TK68</accession>
<comment type="caution">
    <text evidence="8">The sequence shown here is derived from an EMBL/GenBank/DDBJ whole genome shotgun (WGS) entry which is preliminary data.</text>
</comment>
<evidence type="ECO:0000256" key="5">
    <source>
        <dbReference type="ARBA" id="ARBA00023228"/>
    </source>
</evidence>
<dbReference type="CDD" id="cd22789">
    <property type="entry name" value="BORCS5-like"/>
    <property type="match status" value="1"/>
</dbReference>
<reference evidence="8" key="1">
    <citation type="submission" date="2023-03" db="EMBL/GenBank/DDBJ databases">
        <authorList>
            <person name="Steffen K."/>
            <person name="Cardenas P."/>
        </authorList>
    </citation>
    <scope>NUCLEOTIDE SEQUENCE</scope>
</reference>
<keyword evidence="6" id="KW-0449">Lipoprotein</keyword>
<gene>
    <name evidence="8" type="ORF">GBAR_LOCUS27211</name>
</gene>
<dbReference type="GO" id="GO:0099078">
    <property type="term" value="C:BORC complex"/>
    <property type="evidence" value="ECO:0007669"/>
    <property type="project" value="TreeGrafter"/>
</dbReference>
<dbReference type="GO" id="GO:0072384">
    <property type="term" value="P:organelle transport along microtubule"/>
    <property type="evidence" value="ECO:0007669"/>
    <property type="project" value="TreeGrafter"/>
</dbReference>
<evidence type="ECO:0000313" key="9">
    <source>
        <dbReference type="Proteomes" id="UP001174909"/>
    </source>
</evidence>
<dbReference type="PANTHER" id="PTHR31634">
    <property type="entry name" value="BLOC-1-RELATED COMPLEX SUBUNIT 5"/>
    <property type="match status" value="1"/>
</dbReference>
<feature type="compositionally biased region" description="Basic and acidic residues" evidence="7">
    <location>
        <begin position="210"/>
        <end position="219"/>
    </location>
</feature>
<evidence type="ECO:0000256" key="3">
    <source>
        <dbReference type="ARBA" id="ARBA00022300"/>
    </source>
</evidence>
<sequence>MGQPQSSEEGSRQSSGQQREEESVPYTKVSREAPGASGRGRGKSSPPSTVKGITVVNPKPDRDLRRARPLELQKLDRIHRFWPILKSSAQYDNPVEKVSDGLEYRDLLGMCTRYQSHLRDTAAVVAVEQRALASRLKDLEMFSAGIAQQLIRRQERMQRALVQLEKVKEVTNTLEEIESSIEQTLPLLQRLNQLLPDSDRLEPFHLKEIEEGEGEREGQTVDDGVVSIDHT</sequence>
<dbReference type="GO" id="GO:0098574">
    <property type="term" value="C:cytoplasmic side of lysosomal membrane"/>
    <property type="evidence" value="ECO:0007669"/>
    <property type="project" value="TreeGrafter"/>
</dbReference>
<evidence type="ECO:0000256" key="7">
    <source>
        <dbReference type="SAM" id="MobiDB-lite"/>
    </source>
</evidence>
<dbReference type="GO" id="GO:1903744">
    <property type="term" value="P:positive regulation of anterograde synaptic vesicle transport"/>
    <property type="evidence" value="ECO:0007669"/>
    <property type="project" value="TreeGrafter"/>
</dbReference>
<dbReference type="Pfam" id="PF10158">
    <property type="entry name" value="LOH1CR12"/>
    <property type="match status" value="1"/>
</dbReference>
<dbReference type="AlphaFoldDB" id="A0AA35TK68"/>
<dbReference type="InterPro" id="IPR018780">
    <property type="entry name" value="TBORCS5"/>
</dbReference>
<dbReference type="EMBL" id="CASHTH010003789">
    <property type="protein sequence ID" value="CAI8049427.1"/>
    <property type="molecule type" value="Genomic_DNA"/>
</dbReference>
<organism evidence="8 9">
    <name type="scientific">Geodia barretti</name>
    <name type="common">Barrett's horny sponge</name>
    <dbReference type="NCBI Taxonomy" id="519541"/>
    <lineage>
        <taxon>Eukaryota</taxon>
        <taxon>Metazoa</taxon>
        <taxon>Porifera</taxon>
        <taxon>Demospongiae</taxon>
        <taxon>Heteroscleromorpha</taxon>
        <taxon>Tetractinellida</taxon>
        <taxon>Astrophorina</taxon>
        <taxon>Geodiidae</taxon>
        <taxon>Geodia</taxon>
    </lineage>
</organism>
<dbReference type="GO" id="GO:0032418">
    <property type="term" value="P:lysosome localization"/>
    <property type="evidence" value="ECO:0007669"/>
    <property type="project" value="InterPro"/>
</dbReference>